<evidence type="ECO:0000256" key="3">
    <source>
        <dbReference type="ARBA" id="ARBA00022448"/>
    </source>
</evidence>
<accession>D2W3B0</accession>
<dbReference type="GeneID" id="8862702"/>
<feature type="transmembrane region" description="Helical" evidence="9">
    <location>
        <begin position="12"/>
        <end position="33"/>
    </location>
</feature>
<dbReference type="InterPro" id="IPR045033">
    <property type="entry name" value="PILS1/3/4/5/7"/>
</dbReference>
<feature type="transmembrane region" description="Helical" evidence="9">
    <location>
        <begin position="314"/>
        <end position="334"/>
    </location>
</feature>
<keyword evidence="5 9" id="KW-1133">Transmembrane helix</keyword>
<sequence>MTFDQAHKSAMTSLSVFIIPIEFVFYTVGYNSFKSGAARLKKLAEEESNKKLESNDIINESDGTIEVELVDEEHPIVEEQNKEEIDEEHHVNQELIIESQQPNQELPRLSTLQKLKLYFYNNLENIKELLRNLLSPPLISIFVAILIALISPVKDFLITDPPMFISSVKNICKVFSQAVSPAALIILGGNLGMTLLKEENETLSNNIDTNEDETNLLKRIWIKMKATLIGILKIFKIKKIHPLAIAISLITKLIIFPLIGVGLVYAGIYLKILPTNDPLLILVILIQFSMPMAMSLTSLSSLSNDFGQEQVCELLLWHYLLCPLSLSLFSAWFLSLSCQLMGEEFSDKCNI</sequence>
<feature type="transmembrane region" description="Helical" evidence="9">
    <location>
        <begin position="243"/>
        <end position="268"/>
    </location>
</feature>
<keyword evidence="11" id="KW-1185">Reference proteome</keyword>
<dbReference type="OrthoDB" id="191139at2759"/>
<evidence type="ECO:0000256" key="6">
    <source>
        <dbReference type="ARBA" id="ARBA00023136"/>
    </source>
</evidence>
<organism evidence="11">
    <name type="scientific">Naegleria gruberi</name>
    <name type="common">Amoeba</name>
    <dbReference type="NCBI Taxonomy" id="5762"/>
    <lineage>
        <taxon>Eukaryota</taxon>
        <taxon>Discoba</taxon>
        <taxon>Heterolobosea</taxon>
        <taxon>Tetramitia</taxon>
        <taxon>Eutetramitia</taxon>
        <taxon>Vahlkampfiidae</taxon>
        <taxon>Naegleria</taxon>
    </lineage>
</organism>
<evidence type="ECO:0000313" key="11">
    <source>
        <dbReference type="Proteomes" id="UP000006671"/>
    </source>
</evidence>
<feature type="transmembrane region" description="Helical" evidence="9">
    <location>
        <begin position="174"/>
        <end position="196"/>
    </location>
</feature>
<evidence type="ECO:0000256" key="4">
    <source>
        <dbReference type="ARBA" id="ARBA00022692"/>
    </source>
</evidence>
<feature type="transmembrane region" description="Helical" evidence="9">
    <location>
        <begin position="280"/>
        <end position="302"/>
    </location>
</feature>
<evidence type="ECO:0000256" key="2">
    <source>
        <dbReference type="ARBA" id="ARBA00004308"/>
    </source>
</evidence>
<dbReference type="eggNOG" id="KOG2722">
    <property type="taxonomic scope" value="Eukaryota"/>
</dbReference>
<comment type="function">
    <text evidence="7">Involved in cellular auxin homeostasis by regulating auxin metabolism. Regulates intracellular auxin accumulation at the endoplasmic reticulum and thus auxin availability for nuclear auxin signaling.</text>
</comment>
<dbReference type="InParanoid" id="D2W3B0"/>
<dbReference type="Pfam" id="PF03547">
    <property type="entry name" value="Mem_trans"/>
    <property type="match status" value="1"/>
</dbReference>
<dbReference type="Proteomes" id="UP000006671">
    <property type="component" value="Unassembled WGS sequence"/>
</dbReference>
<proteinExistence type="inferred from homology"/>
<dbReference type="GO" id="GO:0012505">
    <property type="term" value="C:endomembrane system"/>
    <property type="evidence" value="ECO:0007669"/>
    <property type="project" value="UniProtKB-SubCell"/>
</dbReference>
<keyword evidence="6 9" id="KW-0472">Membrane</keyword>
<dbReference type="VEuPathDB" id="AmoebaDB:NAEGRDRAFT_75883"/>
<keyword evidence="4 9" id="KW-0812">Transmembrane</keyword>
<comment type="subcellular location">
    <subcellularLocation>
        <location evidence="2">Endomembrane system</location>
    </subcellularLocation>
    <subcellularLocation>
        <location evidence="1">Membrane</location>
        <topology evidence="1">Multi-pass membrane protein</topology>
    </subcellularLocation>
</comment>
<evidence type="ECO:0000256" key="9">
    <source>
        <dbReference type="SAM" id="Phobius"/>
    </source>
</evidence>
<dbReference type="PANTHER" id="PTHR31651">
    <property type="match status" value="1"/>
</dbReference>
<feature type="transmembrane region" description="Helical" evidence="9">
    <location>
        <begin position="133"/>
        <end position="154"/>
    </location>
</feature>
<dbReference type="PANTHER" id="PTHR31651:SF33">
    <property type="entry name" value="PROTEIN PIN-LIKES 1"/>
    <property type="match status" value="1"/>
</dbReference>
<evidence type="ECO:0000256" key="1">
    <source>
        <dbReference type="ARBA" id="ARBA00004141"/>
    </source>
</evidence>
<dbReference type="KEGG" id="ngr:NAEGRDRAFT_75883"/>
<dbReference type="FunCoup" id="D2W3B0">
    <property type="interactions" value="33"/>
</dbReference>
<dbReference type="GO" id="GO:0016020">
    <property type="term" value="C:membrane"/>
    <property type="evidence" value="ECO:0007669"/>
    <property type="project" value="UniProtKB-SubCell"/>
</dbReference>
<dbReference type="EMBL" id="GG738930">
    <property type="protein sequence ID" value="EFC36457.1"/>
    <property type="molecule type" value="Genomic_DNA"/>
</dbReference>
<name>D2W3B0_NAEGR</name>
<dbReference type="RefSeq" id="XP_002669201.1">
    <property type="nucleotide sequence ID" value="XM_002669155.1"/>
</dbReference>
<reference evidence="10 11" key="1">
    <citation type="journal article" date="2010" name="Cell">
        <title>The genome of Naegleria gruberi illuminates early eukaryotic versatility.</title>
        <authorList>
            <person name="Fritz-Laylin L.K."/>
            <person name="Prochnik S.E."/>
            <person name="Ginger M.L."/>
            <person name="Dacks J.B."/>
            <person name="Carpenter M.L."/>
            <person name="Field M.C."/>
            <person name="Kuo A."/>
            <person name="Paredez A."/>
            <person name="Chapman J."/>
            <person name="Pham J."/>
            <person name="Shu S."/>
            <person name="Neupane R."/>
            <person name="Cipriano M."/>
            <person name="Mancuso J."/>
            <person name="Tu H."/>
            <person name="Salamov A."/>
            <person name="Lindquist E."/>
            <person name="Shapiro H."/>
            <person name="Lucas S."/>
            <person name="Grigoriev I.V."/>
            <person name="Cande W.Z."/>
            <person name="Fulton C."/>
            <person name="Rokhsar D.S."/>
            <person name="Dawson S.C."/>
        </authorList>
    </citation>
    <scope>NUCLEOTIDE SEQUENCE [LARGE SCALE GENOMIC DNA]</scope>
    <source>
        <strain evidence="10 11">NEG-M</strain>
    </source>
</reference>
<dbReference type="STRING" id="5762.D2W3B0"/>
<comment type="similarity">
    <text evidence="8">Belongs to the auxin efflux carrier (TC 2.A.69.2) family.</text>
</comment>
<gene>
    <name evidence="10" type="ORF">NAEGRDRAFT_75883</name>
</gene>
<protein>
    <submittedName>
        <fullName evidence="10">Predicted protein</fullName>
    </submittedName>
</protein>
<dbReference type="InterPro" id="IPR004776">
    <property type="entry name" value="Mem_transp_PIN-like"/>
</dbReference>
<dbReference type="GO" id="GO:0055085">
    <property type="term" value="P:transmembrane transport"/>
    <property type="evidence" value="ECO:0007669"/>
    <property type="project" value="InterPro"/>
</dbReference>
<evidence type="ECO:0000256" key="8">
    <source>
        <dbReference type="ARBA" id="ARBA00025752"/>
    </source>
</evidence>
<evidence type="ECO:0000256" key="5">
    <source>
        <dbReference type="ARBA" id="ARBA00022989"/>
    </source>
</evidence>
<keyword evidence="3" id="KW-0813">Transport</keyword>
<evidence type="ECO:0000313" key="10">
    <source>
        <dbReference type="EMBL" id="EFC36457.1"/>
    </source>
</evidence>
<dbReference type="AlphaFoldDB" id="D2W3B0"/>
<evidence type="ECO:0000256" key="7">
    <source>
        <dbReference type="ARBA" id="ARBA00025100"/>
    </source>
</evidence>